<dbReference type="GO" id="GO:0031460">
    <property type="term" value="P:glycine betaine transport"/>
    <property type="evidence" value="ECO:0007669"/>
    <property type="project" value="TreeGrafter"/>
</dbReference>
<name>A0A1S1PZJ9_9ACTN</name>
<dbReference type="PROSITE" id="PS50928">
    <property type="entry name" value="ABC_TM1"/>
    <property type="match status" value="1"/>
</dbReference>
<organism evidence="8 9">
    <name type="scientific">Parafrankia soli</name>
    <dbReference type="NCBI Taxonomy" id="2599596"/>
    <lineage>
        <taxon>Bacteria</taxon>
        <taxon>Bacillati</taxon>
        <taxon>Actinomycetota</taxon>
        <taxon>Actinomycetes</taxon>
        <taxon>Frankiales</taxon>
        <taxon>Frankiaceae</taxon>
        <taxon>Parafrankia</taxon>
    </lineage>
</organism>
<dbReference type="PANTHER" id="PTHR30177">
    <property type="entry name" value="GLYCINE BETAINE/L-PROLINE TRANSPORT SYSTEM PERMEASE PROTEIN PROW"/>
    <property type="match status" value="1"/>
</dbReference>
<feature type="transmembrane region" description="Helical" evidence="6">
    <location>
        <begin position="68"/>
        <end position="88"/>
    </location>
</feature>
<reference evidence="9" key="1">
    <citation type="submission" date="2016-07" db="EMBL/GenBank/DDBJ databases">
        <title>Frankia sp. NRRL B-16219 Genome sequencing.</title>
        <authorList>
            <person name="Ghodhbane-Gtari F."/>
            <person name="Swanson E."/>
            <person name="Gueddou A."/>
            <person name="Louati M."/>
            <person name="Nouioui I."/>
            <person name="Hezbri K."/>
            <person name="Abebe-Akele F."/>
            <person name="Simpson S."/>
            <person name="Morris K."/>
            <person name="Thomas K."/>
            <person name="Gtari M."/>
            <person name="Tisa L.S."/>
        </authorList>
    </citation>
    <scope>NUCLEOTIDE SEQUENCE [LARGE SCALE GENOMIC DNA]</scope>
    <source>
        <strain evidence="9">NRRL B-16219</strain>
    </source>
</reference>
<feature type="transmembrane region" description="Helical" evidence="6">
    <location>
        <begin position="31"/>
        <end position="56"/>
    </location>
</feature>
<dbReference type="GO" id="GO:0005886">
    <property type="term" value="C:plasma membrane"/>
    <property type="evidence" value="ECO:0007669"/>
    <property type="project" value="UniProtKB-SubCell"/>
</dbReference>
<keyword evidence="5 6" id="KW-0472">Membrane</keyword>
<dbReference type="Gene3D" id="1.10.3720.10">
    <property type="entry name" value="MetI-like"/>
    <property type="match status" value="1"/>
</dbReference>
<dbReference type="AlphaFoldDB" id="A0A1S1PZJ9"/>
<dbReference type="Proteomes" id="UP000179769">
    <property type="component" value="Unassembled WGS sequence"/>
</dbReference>
<keyword evidence="3 6" id="KW-0812">Transmembrane</keyword>
<dbReference type="OrthoDB" id="5244012at2"/>
<evidence type="ECO:0000256" key="2">
    <source>
        <dbReference type="ARBA" id="ARBA00022448"/>
    </source>
</evidence>
<dbReference type="CDD" id="cd06261">
    <property type="entry name" value="TM_PBP2"/>
    <property type="match status" value="1"/>
</dbReference>
<dbReference type="Pfam" id="PF00528">
    <property type="entry name" value="BPD_transp_1"/>
    <property type="match status" value="1"/>
</dbReference>
<comment type="similarity">
    <text evidence="6">Belongs to the binding-protein-dependent transport system permease family.</text>
</comment>
<dbReference type="InterPro" id="IPR051204">
    <property type="entry name" value="ABC_transp_perm/SBD"/>
</dbReference>
<dbReference type="RefSeq" id="WP_071063949.1">
    <property type="nucleotide sequence ID" value="NZ_MAXA01000214.1"/>
</dbReference>
<feature type="transmembrane region" description="Helical" evidence="6">
    <location>
        <begin position="94"/>
        <end position="113"/>
    </location>
</feature>
<comment type="subcellular location">
    <subcellularLocation>
        <location evidence="6">Cell membrane</location>
        <topology evidence="6">Multi-pass membrane protein</topology>
    </subcellularLocation>
    <subcellularLocation>
        <location evidence="1">Membrane</location>
        <topology evidence="1">Multi-pass membrane protein</topology>
    </subcellularLocation>
</comment>
<evidence type="ECO:0000256" key="6">
    <source>
        <dbReference type="RuleBase" id="RU363032"/>
    </source>
</evidence>
<evidence type="ECO:0000313" key="8">
    <source>
        <dbReference type="EMBL" id="OHV28078.1"/>
    </source>
</evidence>
<proteinExistence type="inferred from homology"/>
<evidence type="ECO:0000313" key="9">
    <source>
        <dbReference type="Proteomes" id="UP000179769"/>
    </source>
</evidence>
<keyword evidence="2 6" id="KW-0813">Transport</keyword>
<dbReference type="InterPro" id="IPR000515">
    <property type="entry name" value="MetI-like"/>
</dbReference>
<sequence length="228" mass="22691">MSMITKTTSWLSDGANWSGPEGILARLGEHLVLSGASVGIAAALTLPLGTALGHAGRGGTLAINISNIGRAVPTFAVLVLLAIGPLGIGDTTTIAALTLFALAPLVTNSYVGVREIDGDAREAARGMGMSGWQILRGVELPLAAPMIIIGLRLAAVQVVGTATIAALTGGGGLGRFVVDGLAQHDDPKVVGGAVLVAVLALAVDAVLLCAQRLVAPRGGSTGRVRAGA</sequence>
<dbReference type="PANTHER" id="PTHR30177:SF33">
    <property type="entry name" value="POSSIBLE OSMOPROTECTANT (GLYCINE BETAINE_CARNITINE_CHOLINE_L-PROLINE) TRANSPORT INTEGRAL MEMBRANE PROTEIN ABC TRANSPORTER PROZ"/>
    <property type="match status" value="1"/>
</dbReference>
<accession>A0A1S1PZJ9</accession>
<evidence type="ECO:0000256" key="1">
    <source>
        <dbReference type="ARBA" id="ARBA00004141"/>
    </source>
</evidence>
<keyword evidence="9" id="KW-1185">Reference proteome</keyword>
<dbReference type="EMBL" id="MAXA01000214">
    <property type="protein sequence ID" value="OHV28078.1"/>
    <property type="molecule type" value="Genomic_DNA"/>
</dbReference>
<feature type="transmembrane region" description="Helical" evidence="6">
    <location>
        <begin position="189"/>
        <end position="210"/>
    </location>
</feature>
<comment type="caution">
    <text evidence="8">The sequence shown here is derived from an EMBL/GenBank/DDBJ whole genome shotgun (WGS) entry which is preliminary data.</text>
</comment>
<evidence type="ECO:0000256" key="3">
    <source>
        <dbReference type="ARBA" id="ARBA00022692"/>
    </source>
</evidence>
<dbReference type="GO" id="GO:0055085">
    <property type="term" value="P:transmembrane transport"/>
    <property type="evidence" value="ECO:0007669"/>
    <property type="project" value="InterPro"/>
</dbReference>
<dbReference type="SUPFAM" id="SSF161098">
    <property type="entry name" value="MetI-like"/>
    <property type="match status" value="1"/>
</dbReference>
<keyword evidence="4 6" id="KW-1133">Transmembrane helix</keyword>
<dbReference type="InterPro" id="IPR035906">
    <property type="entry name" value="MetI-like_sf"/>
</dbReference>
<evidence type="ECO:0000259" key="7">
    <source>
        <dbReference type="PROSITE" id="PS50928"/>
    </source>
</evidence>
<evidence type="ECO:0000256" key="4">
    <source>
        <dbReference type="ARBA" id="ARBA00022989"/>
    </source>
</evidence>
<gene>
    <name evidence="8" type="ORF">BBK14_18240</name>
</gene>
<evidence type="ECO:0000256" key="5">
    <source>
        <dbReference type="ARBA" id="ARBA00023136"/>
    </source>
</evidence>
<protein>
    <submittedName>
        <fullName evidence="8">ABC transporter permease</fullName>
    </submittedName>
</protein>
<feature type="domain" description="ABC transmembrane type-1" evidence="7">
    <location>
        <begin position="27"/>
        <end position="207"/>
    </location>
</feature>